<organism evidence="1 2">
    <name type="scientific">Suillus discolor</name>
    <dbReference type="NCBI Taxonomy" id="1912936"/>
    <lineage>
        <taxon>Eukaryota</taxon>
        <taxon>Fungi</taxon>
        <taxon>Dikarya</taxon>
        <taxon>Basidiomycota</taxon>
        <taxon>Agaricomycotina</taxon>
        <taxon>Agaricomycetes</taxon>
        <taxon>Agaricomycetidae</taxon>
        <taxon>Boletales</taxon>
        <taxon>Suillineae</taxon>
        <taxon>Suillaceae</taxon>
        <taxon>Suillus</taxon>
    </lineage>
</organism>
<evidence type="ECO:0000313" key="1">
    <source>
        <dbReference type="EMBL" id="KAG2106944.1"/>
    </source>
</evidence>
<dbReference type="AlphaFoldDB" id="A0A9P7JTH2"/>
<dbReference type="EMBL" id="JABBWM010000033">
    <property type="protein sequence ID" value="KAG2106944.1"/>
    <property type="molecule type" value="Genomic_DNA"/>
</dbReference>
<gene>
    <name evidence="1" type="ORF">F5147DRAFT_698774</name>
</gene>
<protein>
    <submittedName>
        <fullName evidence="1">Uncharacterized protein</fullName>
    </submittedName>
</protein>
<accession>A0A9P7JTH2</accession>
<comment type="caution">
    <text evidence="1">The sequence shown here is derived from an EMBL/GenBank/DDBJ whole genome shotgun (WGS) entry which is preliminary data.</text>
</comment>
<dbReference type="GeneID" id="64699838"/>
<proteinExistence type="predicted"/>
<dbReference type="Proteomes" id="UP000823399">
    <property type="component" value="Unassembled WGS sequence"/>
</dbReference>
<sequence>MLICRSALRFCHVTLPVNSCLAIEARARIPFLIAMIQDLSHLTADMGSSLLVRERFGQQRHGRKQKCTVDRGDRMREFSSAF</sequence>
<dbReference type="RefSeq" id="XP_041291883.1">
    <property type="nucleotide sequence ID" value="XM_041437579.1"/>
</dbReference>
<reference evidence="1" key="1">
    <citation type="journal article" date="2020" name="New Phytol.">
        <title>Comparative genomics reveals dynamic genome evolution in host specialist ectomycorrhizal fungi.</title>
        <authorList>
            <person name="Lofgren L.A."/>
            <person name="Nguyen N.H."/>
            <person name="Vilgalys R."/>
            <person name="Ruytinx J."/>
            <person name="Liao H.L."/>
            <person name="Branco S."/>
            <person name="Kuo A."/>
            <person name="LaButti K."/>
            <person name="Lipzen A."/>
            <person name="Andreopoulos W."/>
            <person name="Pangilinan J."/>
            <person name="Riley R."/>
            <person name="Hundley H."/>
            <person name="Na H."/>
            <person name="Barry K."/>
            <person name="Grigoriev I.V."/>
            <person name="Stajich J.E."/>
            <person name="Kennedy P.G."/>
        </authorList>
    </citation>
    <scope>NUCLEOTIDE SEQUENCE</scope>
    <source>
        <strain evidence="1">FC423</strain>
    </source>
</reference>
<name>A0A9P7JTH2_9AGAM</name>
<evidence type="ECO:0000313" key="2">
    <source>
        <dbReference type="Proteomes" id="UP000823399"/>
    </source>
</evidence>
<keyword evidence="2" id="KW-1185">Reference proteome</keyword>